<keyword evidence="1" id="KW-0521">NADP</keyword>
<reference evidence="5 6" key="1">
    <citation type="journal article" date="2021" name="Nat. Plants">
        <title>The Taxus genome provides insights into paclitaxel biosynthesis.</title>
        <authorList>
            <person name="Xiong X."/>
            <person name="Gou J."/>
            <person name="Liao Q."/>
            <person name="Li Y."/>
            <person name="Zhou Q."/>
            <person name="Bi G."/>
            <person name="Li C."/>
            <person name="Du R."/>
            <person name="Wang X."/>
            <person name="Sun T."/>
            <person name="Guo L."/>
            <person name="Liang H."/>
            <person name="Lu P."/>
            <person name="Wu Y."/>
            <person name="Zhang Z."/>
            <person name="Ro D.K."/>
            <person name="Shang Y."/>
            <person name="Huang S."/>
            <person name="Yan J."/>
        </authorList>
    </citation>
    <scope>NUCLEOTIDE SEQUENCE [LARGE SCALE GENOMIC DNA]</scope>
    <source>
        <strain evidence="5">Ta-2019</strain>
    </source>
</reference>
<dbReference type="Pfam" id="PF05368">
    <property type="entry name" value="NmrA"/>
    <property type="match status" value="1"/>
</dbReference>
<gene>
    <name evidence="5" type="ORF">KI387_021598</name>
</gene>
<evidence type="ECO:0000313" key="5">
    <source>
        <dbReference type="EMBL" id="KAH9319829.1"/>
    </source>
</evidence>
<feature type="non-terminal residue" evidence="5">
    <location>
        <position position="1"/>
    </location>
</feature>
<evidence type="ECO:0000256" key="1">
    <source>
        <dbReference type="ARBA" id="ARBA00022857"/>
    </source>
</evidence>
<dbReference type="Proteomes" id="UP000824469">
    <property type="component" value="Unassembled WGS sequence"/>
</dbReference>
<keyword evidence="3" id="KW-1133">Transmembrane helix</keyword>
<evidence type="ECO:0000256" key="2">
    <source>
        <dbReference type="ARBA" id="ARBA00023002"/>
    </source>
</evidence>
<dbReference type="InterPro" id="IPR036291">
    <property type="entry name" value="NAD(P)-bd_dom_sf"/>
</dbReference>
<dbReference type="InterPro" id="IPR008030">
    <property type="entry name" value="NmrA-like"/>
</dbReference>
<dbReference type="CDD" id="cd05259">
    <property type="entry name" value="PCBER_SDR_a"/>
    <property type="match status" value="1"/>
</dbReference>
<dbReference type="OMA" id="DYWMSWG"/>
<organism evidence="5 6">
    <name type="scientific">Taxus chinensis</name>
    <name type="common">Chinese yew</name>
    <name type="synonym">Taxus wallichiana var. chinensis</name>
    <dbReference type="NCBI Taxonomy" id="29808"/>
    <lineage>
        <taxon>Eukaryota</taxon>
        <taxon>Viridiplantae</taxon>
        <taxon>Streptophyta</taxon>
        <taxon>Embryophyta</taxon>
        <taxon>Tracheophyta</taxon>
        <taxon>Spermatophyta</taxon>
        <taxon>Pinopsida</taxon>
        <taxon>Pinidae</taxon>
        <taxon>Conifers II</taxon>
        <taxon>Cupressales</taxon>
        <taxon>Taxaceae</taxon>
        <taxon>Taxus</taxon>
    </lineage>
</organism>
<dbReference type="Gene3D" id="3.90.25.10">
    <property type="entry name" value="UDP-galactose 4-epimerase, domain 1"/>
    <property type="match status" value="1"/>
</dbReference>
<dbReference type="AlphaFoldDB" id="A0AA38GDT4"/>
<name>A0AA38GDT4_TAXCH</name>
<comment type="caution">
    <text evidence="5">The sequence shown here is derived from an EMBL/GenBank/DDBJ whole genome shotgun (WGS) entry which is preliminary data.</text>
</comment>
<dbReference type="SUPFAM" id="SSF51735">
    <property type="entry name" value="NAD(P)-binding Rossmann-fold domains"/>
    <property type="match status" value="1"/>
</dbReference>
<feature type="domain" description="NmrA-like" evidence="4">
    <location>
        <begin position="49"/>
        <end position="342"/>
    </location>
</feature>
<proteinExistence type="predicted"/>
<dbReference type="PANTHER" id="PTHR43349">
    <property type="entry name" value="PINORESINOL REDUCTASE-RELATED"/>
    <property type="match status" value="1"/>
</dbReference>
<dbReference type="InterPro" id="IPR045312">
    <property type="entry name" value="PCBER-like"/>
</dbReference>
<accession>A0AA38GDT4</accession>
<evidence type="ECO:0000259" key="4">
    <source>
        <dbReference type="Pfam" id="PF05368"/>
    </source>
</evidence>
<keyword evidence="6" id="KW-1185">Reference proteome</keyword>
<keyword evidence="3" id="KW-0472">Membrane</keyword>
<keyword evidence="2" id="KW-0560">Oxidoreductase</keyword>
<evidence type="ECO:0000313" key="6">
    <source>
        <dbReference type="Proteomes" id="UP000824469"/>
    </source>
</evidence>
<protein>
    <recommendedName>
        <fullName evidence="4">NmrA-like domain-containing protein</fullName>
    </recommendedName>
</protein>
<sequence>RMRESRPGARNPRPRRNIYFHIIVPTLLSLLAVYWIFQRKQGYSDKMASSRILLIGGTGYIGRHVAKASIDLGHPTYLLVRQSTASNPQKAELLESFKTSGANIVHGSLEDHASLVEAIKKVDVVISTVGGAQIMDQLNIIKAIKEVGTIKRFLPSEFGNDVDRVHAVEPAKTAWGYKVKVRRAIEAEGIPYTYVSSNCFARYFLPNLGQPGLTAPPRDTVSILGDGNAKVVFVKEEDIGTFTIKAVDDPRTLNKTLYLRLPANTYSFNDLVALWEKKIGKTLEKVYVPEEALLKTIEDTPFPASIGIAIGHSIFVKGDQTNFEIGPDGVEGSQLYPDVKYHHCG</sequence>
<dbReference type="InterPro" id="IPR050608">
    <property type="entry name" value="NmrA-type/Isoflavone_red_sf"/>
</dbReference>
<keyword evidence="3" id="KW-0812">Transmembrane</keyword>
<evidence type="ECO:0000256" key="3">
    <source>
        <dbReference type="SAM" id="Phobius"/>
    </source>
</evidence>
<dbReference type="PANTHER" id="PTHR43349:SF93">
    <property type="entry name" value="ISOFLAVONE REDUCTASE HOMOLOG P3-RELATED"/>
    <property type="match status" value="1"/>
</dbReference>
<dbReference type="EMBL" id="JAHRHJ020000004">
    <property type="protein sequence ID" value="KAH9319829.1"/>
    <property type="molecule type" value="Genomic_DNA"/>
</dbReference>
<dbReference type="GO" id="GO:0016491">
    <property type="term" value="F:oxidoreductase activity"/>
    <property type="evidence" value="ECO:0007669"/>
    <property type="project" value="UniProtKB-KW"/>
</dbReference>
<feature type="transmembrane region" description="Helical" evidence="3">
    <location>
        <begin position="18"/>
        <end position="37"/>
    </location>
</feature>
<dbReference type="Gene3D" id="3.40.50.720">
    <property type="entry name" value="NAD(P)-binding Rossmann-like Domain"/>
    <property type="match status" value="1"/>
</dbReference>